<proteinExistence type="predicted"/>
<keyword evidence="3" id="KW-1185">Reference proteome</keyword>
<evidence type="ECO:0000313" key="3">
    <source>
        <dbReference type="Proteomes" id="UP001589693"/>
    </source>
</evidence>
<protein>
    <submittedName>
        <fullName evidence="2">Nuclear transport factor 2 family protein</fullName>
    </submittedName>
</protein>
<dbReference type="Gene3D" id="3.10.450.50">
    <property type="match status" value="1"/>
</dbReference>
<dbReference type="EMBL" id="JBHLZU010000009">
    <property type="protein sequence ID" value="MFB9904412.1"/>
    <property type="molecule type" value="Genomic_DNA"/>
</dbReference>
<feature type="region of interest" description="Disordered" evidence="1">
    <location>
        <begin position="1"/>
        <end position="22"/>
    </location>
</feature>
<reference evidence="2 3" key="1">
    <citation type="submission" date="2024-09" db="EMBL/GenBank/DDBJ databases">
        <authorList>
            <person name="Sun Q."/>
            <person name="Mori K."/>
        </authorList>
    </citation>
    <scope>NUCLEOTIDE SEQUENCE [LARGE SCALE GENOMIC DNA]</scope>
    <source>
        <strain evidence="2 3">TBRC 7907</strain>
    </source>
</reference>
<gene>
    <name evidence="2" type="ORF">ACFFQA_10745</name>
</gene>
<evidence type="ECO:0000256" key="1">
    <source>
        <dbReference type="SAM" id="MobiDB-lite"/>
    </source>
</evidence>
<organism evidence="2 3">
    <name type="scientific">Allokutzneria oryzae</name>
    <dbReference type="NCBI Taxonomy" id="1378989"/>
    <lineage>
        <taxon>Bacteria</taxon>
        <taxon>Bacillati</taxon>
        <taxon>Actinomycetota</taxon>
        <taxon>Actinomycetes</taxon>
        <taxon>Pseudonocardiales</taxon>
        <taxon>Pseudonocardiaceae</taxon>
        <taxon>Allokutzneria</taxon>
    </lineage>
</organism>
<dbReference type="SUPFAM" id="SSF54427">
    <property type="entry name" value="NTF2-like"/>
    <property type="match status" value="1"/>
</dbReference>
<comment type="caution">
    <text evidence="2">The sequence shown here is derived from an EMBL/GenBank/DDBJ whole genome shotgun (WGS) entry which is preliminary data.</text>
</comment>
<dbReference type="Proteomes" id="UP001589693">
    <property type="component" value="Unassembled WGS sequence"/>
</dbReference>
<dbReference type="InterPro" id="IPR032710">
    <property type="entry name" value="NTF2-like_dom_sf"/>
</dbReference>
<accession>A0ABV5ZU39</accession>
<evidence type="ECO:0000313" key="2">
    <source>
        <dbReference type="EMBL" id="MFB9904412.1"/>
    </source>
</evidence>
<name>A0ABV5ZU39_9PSEU</name>
<sequence>MTRDSRTMAAASGPREEGTEPHAPALVHHVASRFVQTYSLTRVDPEFDQLFAETVEVWHSFDHETTSLPGREFAGAMLRMLRATAEIVRDHSDRIWSLKVDHDGFALAATASGELGDGTPVHISRCLLVTVHEGRITRICEFGDQRQRAPLDEALRAAGRFRS</sequence>
<dbReference type="RefSeq" id="WP_377851702.1">
    <property type="nucleotide sequence ID" value="NZ_JBHLZU010000009.1"/>
</dbReference>